<accession>A0ABU6TDV1</accession>
<protein>
    <submittedName>
        <fullName evidence="1">Uncharacterized protein</fullName>
    </submittedName>
</protein>
<name>A0ABU6TDV1_9FABA</name>
<dbReference type="Proteomes" id="UP001341840">
    <property type="component" value="Unassembled WGS sequence"/>
</dbReference>
<organism evidence="1 2">
    <name type="scientific">Stylosanthes scabra</name>
    <dbReference type="NCBI Taxonomy" id="79078"/>
    <lineage>
        <taxon>Eukaryota</taxon>
        <taxon>Viridiplantae</taxon>
        <taxon>Streptophyta</taxon>
        <taxon>Embryophyta</taxon>
        <taxon>Tracheophyta</taxon>
        <taxon>Spermatophyta</taxon>
        <taxon>Magnoliopsida</taxon>
        <taxon>eudicotyledons</taxon>
        <taxon>Gunneridae</taxon>
        <taxon>Pentapetalae</taxon>
        <taxon>rosids</taxon>
        <taxon>fabids</taxon>
        <taxon>Fabales</taxon>
        <taxon>Fabaceae</taxon>
        <taxon>Papilionoideae</taxon>
        <taxon>50 kb inversion clade</taxon>
        <taxon>dalbergioids sensu lato</taxon>
        <taxon>Dalbergieae</taxon>
        <taxon>Pterocarpus clade</taxon>
        <taxon>Stylosanthes</taxon>
    </lineage>
</organism>
<dbReference type="EMBL" id="JASCZI010090825">
    <property type="protein sequence ID" value="MED6146901.1"/>
    <property type="molecule type" value="Genomic_DNA"/>
</dbReference>
<reference evidence="1 2" key="1">
    <citation type="journal article" date="2023" name="Plants (Basel)">
        <title>Bridging the Gap: Combining Genomics and Transcriptomics Approaches to Understand Stylosanthes scabra, an Orphan Legume from the Brazilian Caatinga.</title>
        <authorList>
            <person name="Ferreira-Neto J.R.C."/>
            <person name="da Silva M.D."/>
            <person name="Binneck E."/>
            <person name="de Melo N.F."/>
            <person name="da Silva R.H."/>
            <person name="de Melo A.L.T.M."/>
            <person name="Pandolfi V."/>
            <person name="Bustamante F.O."/>
            <person name="Brasileiro-Vidal A.C."/>
            <person name="Benko-Iseppon A.M."/>
        </authorList>
    </citation>
    <scope>NUCLEOTIDE SEQUENCE [LARGE SCALE GENOMIC DNA]</scope>
    <source>
        <tissue evidence="1">Leaves</tissue>
    </source>
</reference>
<evidence type="ECO:0000313" key="1">
    <source>
        <dbReference type="EMBL" id="MED6146901.1"/>
    </source>
</evidence>
<keyword evidence="2" id="KW-1185">Reference proteome</keyword>
<comment type="caution">
    <text evidence="1">The sequence shown here is derived from an EMBL/GenBank/DDBJ whole genome shotgun (WGS) entry which is preliminary data.</text>
</comment>
<gene>
    <name evidence="1" type="ORF">PIB30_039057</name>
</gene>
<proteinExistence type="predicted"/>
<evidence type="ECO:0000313" key="2">
    <source>
        <dbReference type="Proteomes" id="UP001341840"/>
    </source>
</evidence>
<sequence length="51" mass="5823">MQQSLAPGDQSGVVPWCLFRPLYRSPFEFEFKALVLAPGLFVLFFETQKDA</sequence>